<dbReference type="OrthoDB" id="5829918at2"/>
<feature type="transmembrane region" description="Helical" evidence="1">
    <location>
        <begin position="6"/>
        <end position="28"/>
    </location>
</feature>
<protein>
    <submittedName>
        <fullName evidence="2">Pilus assembly protein PilV</fullName>
    </submittedName>
</protein>
<dbReference type="EMBL" id="QFWT01000002">
    <property type="protein sequence ID" value="PWI34695.1"/>
    <property type="molecule type" value="Genomic_DNA"/>
</dbReference>
<dbReference type="InterPro" id="IPR012902">
    <property type="entry name" value="N_methyl_site"/>
</dbReference>
<dbReference type="Pfam" id="PF07963">
    <property type="entry name" value="N_methyl"/>
    <property type="match status" value="1"/>
</dbReference>
<dbReference type="Proteomes" id="UP000245362">
    <property type="component" value="Unassembled WGS sequence"/>
</dbReference>
<keyword evidence="1" id="KW-0812">Transmembrane</keyword>
<reference evidence="2 3" key="1">
    <citation type="submission" date="2018-05" db="EMBL/GenBank/DDBJ databases">
        <title>Vibrio limimaris sp. nov., isolated from marine sediment.</title>
        <authorList>
            <person name="Li C.-M."/>
        </authorList>
    </citation>
    <scope>NUCLEOTIDE SEQUENCE [LARGE SCALE GENOMIC DNA]</scope>
    <source>
        <strain evidence="2 3">E4404</strain>
    </source>
</reference>
<keyword evidence="1" id="KW-0472">Membrane</keyword>
<name>A0A2U3BD54_9VIBR</name>
<keyword evidence="1" id="KW-1133">Transmembrane helix</keyword>
<evidence type="ECO:0000313" key="3">
    <source>
        <dbReference type="Proteomes" id="UP000245362"/>
    </source>
</evidence>
<proteinExistence type="predicted"/>
<dbReference type="RefSeq" id="WP_109319031.1">
    <property type="nucleotide sequence ID" value="NZ_QFWT01000002.1"/>
</dbReference>
<accession>A0A2U3BD54</accession>
<organism evidence="2 3">
    <name type="scientific">Vibrio albus</name>
    <dbReference type="NCBI Taxonomy" id="2200953"/>
    <lineage>
        <taxon>Bacteria</taxon>
        <taxon>Pseudomonadati</taxon>
        <taxon>Pseudomonadota</taxon>
        <taxon>Gammaproteobacteria</taxon>
        <taxon>Vibrionales</taxon>
        <taxon>Vibrionaceae</taxon>
        <taxon>Vibrio</taxon>
    </lineage>
</organism>
<sequence length="136" mass="14888">MTSRQRGVGLIEVLLSVVLISVGVVGLIKLQAYMDKKAEFAIKSTEALYLAEAKLEYFLSRSQDGADGTIQFDTIGSGSETTGVYTLNWTVSEPGLTPELNSALKVIEISASWKNREAETESVQLKTMLSKFSEFD</sequence>
<comment type="caution">
    <text evidence="2">The sequence shown here is derived from an EMBL/GenBank/DDBJ whole genome shotgun (WGS) entry which is preliminary data.</text>
</comment>
<dbReference type="AlphaFoldDB" id="A0A2U3BD54"/>
<evidence type="ECO:0000313" key="2">
    <source>
        <dbReference type="EMBL" id="PWI34695.1"/>
    </source>
</evidence>
<keyword evidence="3" id="KW-1185">Reference proteome</keyword>
<evidence type="ECO:0000256" key="1">
    <source>
        <dbReference type="SAM" id="Phobius"/>
    </source>
</evidence>
<gene>
    <name evidence="2" type="ORF">DI392_05215</name>
</gene>